<evidence type="ECO:0000256" key="1">
    <source>
        <dbReference type="SAM" id="MobiDB-lite"/>
    </source>
</evidence>
<feature type="region of interest" description="Disordered" evidence="1">
    <location>
        <begin position="50"/>
        <end position="75"/>
    </location>
</feature>
<organism evidence="2 3">
    <name type="scientific">Lithospermum erythrorhizon</name>
    <name type="common">Purple gromwell</name>
    <name type="synonym">Lithospermum officinale var. erythrorhizon</name>
    <dbReference type="NCBI Taxonomy" id="34254"/>
    <lineage>
        <taxon>Eukaryota</taxon>
        <taxon>Viridiplantae</taxon>
        <taxon>Streptophyta</taxon>
        <taxon>Embryophyta</taxon>
        <taxon>Tracheophyta</taxon>
        <taxon>Spermatophyta</taxon>
        <taxon>Magnoliopsida</taxon>
        <taxon>eudicotyledons</taxon>
        <taxon>Gunneridae</taxon>
        <taxon>Pentapetalae</taxon>
        <taxon>asterids</taxon>
        <taxon>lamiids</taxon>
        <taxon>Boraginales</taxon>
        <taxon>Boraginaceae</taxon>
        <taxon>Boraginoideae</taxon>
        <taxon>Lithospermeae</taxon>
        <taxon>Lithospermum</taxon>
    </lineage>
</organism>
<name>A0AAV3RPC6_LITER</name>
<evidence type="ECO:0000313" key="3">
    <source>
        <dbReference type="Proteomes" id="UP001454036"/>
    </source>
</evidence>
<feature type="compositionally biased region" description="Polar residues" evidence="1">
    <location>
        <begin position="57"/>
        <end position="75"/>
    </location>
</feature>
<dbReference type="EMBL" id="BAABME010010128">
    <property type="protein sequence ID" value="GAA0176432.1"/>
    <property type="molecule type" value="Genomic_DNA"/>
</dbReference>
<proteinExistence type="predicted"/>
<accession>A0AAV3RPC6</accession>
<reference evidence="2 3" key="1">
    <citation type="submission" date="2024-01" db="EMBL/GenBank/DDBJ databases">
        <title>The complete chloroplast genome sequence of Lithospermum erythrorhizon: insights into the phylogenetic relationship among Boraginaceae species and the maternal lineages of purple gromwells.</title>
        <authorList>
            <person name="Okada T."/>
            <person name="Watanabe K."/>
        </authorList>
    </citation>
    <scope>NUCLEOTIDE SEQUENCE [LARGE SCALE GENOMIC DNA]</scope>
</reference>
<protein>
    <submittedName>
        <fullName evidence="2">Uncharacterized protein</fullName>
    </submittedName>
</protein>
<keyword evidence="3" id="KW-1185">Reference proteome</keyword>
<sequence>MSIKSPYEISLDNVLPGALEEEKVMTRHTTRRMTHLGMPCLSCQHIAEDYDEETSEDSNNCGSTPSTSTSDMQSEFLSFTNSADLLAIAMITSITSLEEQMATLTGMVESLLQKMQQQDESITQISGKIPDEEHRARATEAALKEV</sequence>
<dbReference type="Proteomes" id="UP001454036">
    <property type="component" value="Unassembled WGS sequence"/>
</dbReference>
<comment type="caution">
    <text evidence="2">The sequence shown here is derived from an EMBL/GenBank/DDBJ whole genome shotgun (WGS) entry which is preliminary data.</text>
</comment>
<evidence type="ECO:0000313" key="2">
    <source>
        <dbReference type="EMBL" id="GAA0176432.1"/>
    </source>
</evidence>
<dbReference type="AlphaFoldDB" id="A0AAV3RPC6"/>
<gene>
    <name evidence="2" type="ORF">LIER_29426</name>
</gene>